<dbReference type="Gene3D" id="1.10.375.10">
    <property type="entry name" value="Human Immunodeficiency Virus Type 1 Capsid Protein"/>
    <property type="match status" value="1"/>
</dbReference>
<dbReference type="InterPro" id="IPR045345">
    <property type="entry name" value="Gag_p24_C"/>
</dbReference>
<dbReference type="InterPro" id="IPR008919">
    <property type="entry name" value="Retrov_capsid_N"/>
</dbReference>
<feature type="domain" description="Retroviral nucleocapsid Gag protein p24 C-terminal" evidence="2">
    <location>
        <begin position="288"/>
        <end position="347"/>
    </location>
</feature>
<organism evidence="3 4">
    <name type="scientific">Zosterops borbonicus</name>
    <dbReference type="NCBI Taxonomy" id="364589"/>
    <lineage>
        <taxon>Eukaryota</taxon>
        <taxon>Metazoa</taxon>
        <taxon>Chordata</taxon>
        <taxon>Craniata</taxon>
        <taxon>Vertebrata</taxon>
        <taxon>Euteleostomi</taxon>
        <taxon>Archelosauria</taxon>
        <taxon>Archosauria</taxon>
        <taxon>Dinosauria</taxon>
        <taxon>Saurischia</taxon>
        <taxon>Theropoda</taxon>
        <taxon>Coelurosauria</taxon>
        <taxon>Aves</taxon>
        <taxon>Neognathae</taxon>
        <taxon>Neoaves</taxon>
        <taxon>Telluraves</taxon>
        <taxon>Australaves</taxon>
        <taxon>Passeriformes</taxon>
        <taxon>Sylvioidea</taxon>
        <taxon>Zosteropidae</taxon>
        <taxon>Zosterops</taxon>
    </lineage>
</organism>
<dbReference type="Pfam" id="PF00429">
    <property type="entry name" value="TLV_coat"/>
    <property type="match status" value="1"/>
</dbReference>
<dbReference type="Gene3D" id="1.10.1200.30">
    <property type="match status" value="1"/>
</dbReference>
<evidence type="ECO:0000256" key="1">
    <source>
        <dbReference type="SAM" id="MobiDB-lite"/>
    </source>
</evidence>
<dbReference type="SUPFAM" id="SSF58069">
    <property type="entry name" value="Virus ectodomain"/>
    <property type="match status" value="1"/>
</dbReference>
<comment type="caution">
    <text evidence="3">The sequence shown here is derived from an EMBL/GenBank/DDBJ whole genome shotgun (WGS) entry which is preliminary data.</text>
</comment>
<dbReference type="AlphaFoldDB" id="A0A8K1LD59"/>
<reference evidence="3" key="1">
    <citation type="submission" date="2019-04" db="EMBL/GenBank/DDBJ databases">
        <title>Genome assembly of Zosterops borbonicus 15179.</title>
        <authorList>
            <person name="Leroy T."/>
            <person name="Anselmetti Y."/>
            <person name="Tilak M.-K."/>
            <person name="Nabholz B."/>
        </authorList>
    </citation>
    <scope>NUCLEOTIDE SEQUENCE</scope>
    <source>
        <strain evidence="3">HGM_15179</strain>
        <tissue evidence="3">Muscle</tissue>
    </source>
</reference>
<evidence type="ECO:0000313" key="4">
    <source>
        <dbReference type="Proteomes" id="UP000796761"/>
    </source>
</evidence>
<dbReference type="Gene3D" id="1.10.287.210">
    <property type="match status" value="1"/>
</dbReference>
<name>A0A8K1LD59_9PASS</name>
<dbReference type="InterPro" id="IPR050195">
    <property type="entry name" value="Primate_lentivir_Gag_pol-like"/>
</dbReference>
<dbReference type="GO" id="GO:0016032">
    <property type="term" value="P:viral process"/>
    <property type="evidence" value="ECO:0007669"/>
    <property type="project" value="InterPro"/>
</dbReference>
<dbReference type="Pfam" id="PF19317">
    <property type="entry name" value="Gag_p24_C"/>
    <property type="match status" value="1"/>
</dbReference>
<feature type="region of interest" description="Disordered" evidence="1">
    <location>
        <begin position="77"/>
        <end position="117"/>
    </location>
</feature>
<dbReference type="PANTHER" id="PTHR40389:SF3">
    <property type="entry name" value="IGE-BINDING PROTEIN"/>
    <property type="match status" value="1"/>
</dbReference>
<evidence type="ECO:0000313" key="3">
    <source>
        <dbReference type="EMBL" id="TRZ09514.1"/>
    </source>
</evidence>
<sequence>MVGEEKSMPVAWRRVVTQATGSRVDQVASASQSVGKEPERVAQAQAQSHALQTPEELAADVGASAVGVGWIPGPSLTLGRVNPDGEQDGAVPGDGSRGNASQGGGGTVQAGSEQVPSATDWTEIRKKALKEFNLTGARSLALPVTYDAQGQNARWERLDHDVIKELVKAIHDNGLGSPYFKKLLKATFNIYDLAPFDLRSIAPMILTDSQVLIWEAKWRRALEELRRRYQGGPNAGITVAQMAGDPPNDDPGHQARDLPQEMLTDIKEAARKAIVQIRPAGIPESICTEIKQSSSESFSPFIDRLTQAIDRQVNDEGAKPHLLRSLAFANANADCKRNISAMPGLTVLAKALRPLLVIPENTSIAKAIALPSHTTEQVIKVQLERAVVNISAIIEHIEQHAADAILTLQEQVHGLSPMVLQNRMALNFLLAPKGGVYAIINTTCSYVDQSGRIRKDLAEIGKQTQILYEVAFRNNTLNPDYIFDTLTSWLPNWA</sequence>
<feature type="compositionally biased region" description="Polar residues" evidence="1">
    <location>
        <begin position="19"/>
        <end position="34"/>
    </location>
</feature>
<protein>
    <recommendedName>
        <fullName evidence="2">Retroviral nucleocapsid Gag protein p24 C-terminal domain-containing protein</fullName>
    </recommendedName>
</protein>
<dbReference type="PANTHER" id="PTHR40389">
    <property type="entry name" value="ENDOGENOUS RETROVIRUS GROUP K MEMBER 24 GAG POLYPROTEIN-RELATED"/>
    <property type="match status" value="1"/>
</dbReference>
<dbReference type="InterPro" id="IPR018154">
    <property type="entry name" value="TLV/ENV_coat_polyprotein"/>
</dbReference>
<feature type="region of interest" description="Disordered" evidence="1">
    <location>
        <begin position="19"/>
        <end position="52"/>
    </location>
</feature>
<accession>A0A8K1LD59</accession>
<proteinExistence type="predicted"/>
<dbReference type="InterPro" id="IPR008916">
    <property type="entry name" value="Retrov_capsid_C"/>
</dbReference>
<dbReference type="OrthoDB" id="8949317at2759"/>
<dbReference type="SUPFAM" id="SSF47353">
    <property type="entry name" value="Retrovirus capsid dimerization domain-like"/>
    <property type="match status" value="1"/>
</dbReference>
<dbReference type="SUPFAM" id="SSF47943">
    <property type="entry name" value="Retrovirus capsid protein, N-terminal core domain"/>
    <property type="match status" value="1"/>
</dbReference>
<dbReference type="Proteomes" id="UP000796761">
    <property type="component" value="Unassembled WGS sequence"/>
</dbReference>
<evidence type="ECO:0000259" key="2">
    <source>
        <dbReference type="Pfam" id="PF19317"/>
    </source>
</evidence>
<gene>
    <name evidence="3" type="ORF">HGM15179_017592</name>
</gene>
<keyword evidence="4" id="KW-1185">Reference proteome</keyword>
<dbReference type="EMBL" id="SWJQ01001057">
    <property type="protein sequence ID" value="TRZ09514.1"/>
    <property type="molecule type" value="Genomic_DNA"/>
</dbReference>
<dbReference type="Pfam" id="PF00607">
    <property type="entry name" value="Gag_p24"/>
    <property type="match status" value="1"/>
</dbReference>